<comment type="caution">
    <text evidence="9">The sequence shown here is derived from an EMBL/GenBank/DDBJ whole genome shotgun (WGS) entry which is preliminary data.</text>
</comment>
<keyword evidence="10" id="KW-1185">Reference proteome</keyword>
<sequence>MSPFEIVAVLLAGVAAGTINTVVGSGTLITFPTLLAFGVPPVTANVSNTIGLVPGSISGAVGYRRELEGQRSRVLRLSVASLLGGTAGAVLLLVLPAGAFEAIVPVLIVLGLVLVVFQSRISAWVARQHEATGGLPHHGTWWVWPAVFVTGVYGGYFGAAQGVLLMAVMGIGIAETLQRLNAVKNVLAAIVNAVAGLIFAVVADVDWWVVLLIGIGSVIGGQLGATVGRRLPGTVLRVVIVLVGLVALAVFLLT</sequence>
<feature type="transmembrane region" description="Helical" evidence="8">
    <location>
        <begin position="209"/>
        <end position="228"/>
    </location>
</feature>
<dbReference type="Proteomes" id="UP001499979">
    <property type="component" value="Unassembled WGS sequence"/>
</dbReference>
<evidence type="ECO:0000256" key="8">
    <source>
        <dbReference type="RuleBase" id="RU363041"/>
    </source>
</evidence>
<proteinExistence type="inferred from homology"/>
<dbReference type="EMBL" id="BAAAJE010000025">
    <property type="protein sequence ID" value="GAA1158433.1"/>
    <property type="molecule type" value="Genomic_DNA"/>
</dbReference>
<comment type="similarity">
    <text evidence="2 8">Belongs to the 4-toluene sulfonate uptake permease (TSUP) (TC 2.A.102) family.</text>
</comment>
<evidence type="ECO:0000256" key="5">
    <source>
        <dbReference type="ARBA" id="ARBA00022692"/>
    </source>
</evidence>
<dbReference type="InterPro" id="IPR002781">
    <property type="entry name" value="TM_pro_TauE-like"/>
</dbReference>
<keyword evidence="3" id="KW-0813">Transport</keyword>
<dbReference type="PANTHER" id="PTHR30269">
    <property type="entry name" value="TRANSMEMBRANE PROTEIN YFCA"/>
    <property type="match status" value="1"/>
</dbReference>
<feature type="transmembrane region" description="Helical" evidence="8">
    <location>
        <begin position="102"/>
        <end position="121"/>
    </location>
</feature>
<feature type="transmembrane region" description="Helical" evidence="8">
    <location>
        <begin position="186"/>
        <end position="203"/>
    </location>
</feature>
<keyword evidence="6 8" id="KW-1133">Transmembrane helix</keyword>
<protein>
    <recommendedName>
        <fullName evidence="8">Probable membrane transporter protein</fullName>
    </recommendedName>
</protein>
<dbReference type="RefSeq" id="WP_343909587.1">
    <property type="nucleotide sequence ID" value="NZ_BAAAJE010000025.1"/>
</dbReference>
<name>A0ABN1UM28_9ACTN</name>
<keyword evidence="4 8" id="KW-1003">Cell membrane</keyword>
<evidence type="ECO:0000313" key="9">
    <source>
        <dbReference type="EMBL" id="GAA1158433.1"/>
    </source>
</evidence>
<evidence type="ECO:0000256" key="6">
    <source>
        <dbReference type="ARBA" id="ARBA00022989"/>
    </source>
</evidence>
<evidence type="ECO:0000256" key="7">
    <source>
        <dbReference type="ARBA" id="ARBA00023136"/>
    </source>
</evidence>
<reference evidence="9 10" key="1">
    <citation type="journal article" date="2019" name="Int. J. Syst. Evol. Microbiol.">
        <title>The Global Catalogue of Microorganisms (GCM) 10K type strain sequencing project: providing services to taxonomists for standard genome sequencing and annotation.</title>
        <authorList>
            <consortium name="The Broad Institute Genomics Platform"/>
            <consortium name="The Broad Institute Genome Sequencing Center for Infectious Disease"/>
            <person name="Wu L."/>
            <person name="Ma J."/>
        </authorList>
    </citation>
    <scope>NUCLEOTIDE SEQUENCE [LARGE SCALE GENOMIC DNA]</scope>
    <source>
        <strain evidence="9 10">JCM 11813</strain>
    </source>
</reference>
<keyword evidence="5 8" id="KW-0812">Transmembrane</keyword>
<gene>
    <name evidence="9" type="ORF">GCM10009606_40380</name>
</gene>
<evidence type="ECO:0000256" key="4">
    <source>
        <dbReference type="ARBA" id="ARBA00022475"/>
    </source>
</evidence>
<evidence type="ECO:0000256" key="2">
    <source>
        <dbReference type="ARBA" id="ARBA00009142"/>
    </source>
</evidence>
<evidence type="ECO:0000256" key="1">
    <source>
        <dbReference type="ARBA" id="ARBA00004651"/>
    </source>
</evidence>
<comment type="subcellular location">
    <subcellularLocation>
        <location evidence="1 8">Cell membrane</location>
        <topology evidence="1 8">Multi-pass membrane protein</topology>
    </subcellularLocation>
</comment>
<feature type="transmembrane region" description="Helical" evidence="8">
    <location>
        <begin position="141"/>
        <end position="174"/>
    </location>
</feature>
<organism evidence="9 10">
    <name type="scientific">Nocardioides aquiterrae</name>
    <dbReference type="NCBI Taxonomy" id="203799"/>
    <lineage>
        <taxon>Bacteria</taxon>
        <taxon>Bacillati</taxon>
        <taxon>Actinomycetota</taxon>
        <taxon>Actinomycetes</taxon>
        <taxon>Propionibacteriales</taxon>
        <taxon>Nocardioidaceae</taxon>
        <taxon>Nocardioides</taxon>
    </lineage>
</organism>
<feature type="transmembrane region" description="Helical" evidence="8">
    <location>
        <begin position="74"/>
        <end position="95"/>
    </location>
</feature>
<accession>A0ABN1UM28</accession>
<keyword evidence="7 8" id="KW-0472">Membrane</keyword>
<dbReference type="Pfam" id="PF01925">
    <property type="entry name" value="TauE"/>
    <property type="match status" value="1"/>
</dbReference>
<evidence type="ECO:0000256" key="3">
    <source>
        <dbReference type="ARBA" id="ARBA00022448"/>
    </source>
</evidence>
<feature type="transmembrane region" description="Helical" evidence="8">
    <location>
        <begin position="235"/>
        <end position="253"/>
    </location>
</feature>
<dbReference type="PANTHER" id="PTHR30269:SF0">
    <property type="entry name" value="MEMBRANE TRANSPORTER PROTEIN YFCA-RELATED"/>
    <property type="match status" value="1"/>
</dbReference>
<dbReference type="InterPro" id="IPR052017">
    <property type="entry name" value="TSUP"/>
</dbReference>
<evidence type="ECO:0000313" key="10">
    <source>
        <dbReference type="Proteomes" id="UP001499979"/>
    </source>
</evidence>